<comment type="caution">
    <text evidence="1">The sequence shown here is derived from an EMBL/GenBank/DDBJ whole genome shotgun (WGS) entry which is preliminary data.</text>
</comment>
<proteinExistence type="predicted"/>
<gene>
    <name evidence="1" type="ORF">SUNI508_02644</name>
</gene>
<evidence type="ECO:0000313" key="2">
    <source>
        <dbReference type="Proteomes" id="UP001408356"/>
    </source>
</evidence>
<evidence type="ECO:0000313" key="1">
    <source>
        <dbReference type="EMBL" id="KAK9413445.1"/>
    </source>
</evidence>
<accession>A0ABR2UG56</accession>
<name>A0ABR2UG56_9PEZI</name>
<reference evidence="1 2" key="1">
    <citation type="journal article" date="2024" name="J. Plant Pathol.">
        <title>Sequence and assembly of the genome of Seiridium unicorne, isolate CBS 538.82, causal agent of cypress canker disease.</title>
        <authorList>
            <person name="Scali E."/>
            <person name="Rocca G.D."/>
            <person name="Danti R."/>
            <person name="Garbelotto M."/>
            <person name="Barberini S."/>
            <person name="Baroncelli R."/>
            <person name="Emiliani G."/>
        </authorList>
    </citation>
    <scope>NUCLEOTIDE SEQUENCE [LARGE SCALE GENOMIC DNA]</scope>
    <source>
        <strain evidence="1 2">BM-138-508</strain>
    </source>
</reference>
<protein>
    <submittedName>
        <fullName evidence="1">Uncharacterized protein</fullName>
    </submittedName>
</protein>
<dbReference type="Proteomes" id="UP001408356">
    <property type="component" value="Unassembled WGS sequence"/>
</dbReference>
<dbReference type="EMBL" id="JARVKF010000440">
    <property type="protein sequence ID" value="KAK9413445.1"/>
    <property type="molecule type" value="Genomic_DNA"/>
</dbReference>
<keyword evidence="2" id="KW-1185">Reference proteome</keyword>
<sequence length="131" mass="14711">MLDIVRHSRQDGTHPRVGLLLLVARTVCKSSPAFRSASCNEAHSEQGHAVRGRTRSFRSASRTCFLTAGWPDLGARPRVGTWGTRDKGQTPARKLSSQTMMLYPNRLHFIVDDMLLQGWRAAARNQHVRCD</sequence>
<organism evidence="1 2">
    <name type="scientific">Seiridium unicorne</name>
    <dbReference type="NCBI Taxonomy" id="138068"/>
    <lineage>
        <taxon>Eukaryota</taxon>
        <taxon>Fungi</taxon>
        <taxon>Dikarya</taxon>
        <taxon>Ascomycota</taxon>
        <taxon>Pezizomycotina</taxon>
        <taxon>Sordariomycetes</taxon>
        <taxon>Xylariomycetidae</taxon>
        <taxon>Amphisphaeriales</taxon>
        <taxon>Sporocadaceae</taxon>
        <taxon>Seiridium</taxon>
    </lineage>
</organism>